<proteinExistence type="predicted"/>
<sequence>MNLNKITKLETNPIFNNLPLLLPQVSCLNQRDDFSYLNLFHLCNLQKFYLRLLPRFDFLLHYCPPPHVDYKDYSVDYQISFLHYYQI</sequence>
<protein>
    <submittedName>
        <fullName evidence="1">Uncharacterized protein</fullName>
    </submittedName>
</protein>
<keyword evidence="2" id="KW-1185">Reference proteome</keyword>
<evidence type="ECO:0000313" key="1">
    <source>
        <dbReference type="EMBL" id="CAK5084690.1"/>
    </source>
</evidence>
<accession>A0ACB0ZZU6</accession>
<name>A0ACB0ZZU6_MELEN</name>
<evidence type="ECO:0000313" key="2">
    <source>
        <dbReference type="Proteomes" id="UP001497535"/>
    </source>
</evidence>
<reference evidence="1" key="1">
    <citation type="submission" date="2023-11" db="EMBL/GenBank/DDBJ databases">
        <authorList>
            <person name="Poullet M."/>
        </authorList>
    </citation>
    <scope>NUCLEOTIDE SEQUENCE</scope>
    <source>
        <strain evidence="1">E1834</strain>
    </source>
</reference>
<dbReference type="EMBL" id="CAVMJV010000054">
    <property type="protein sequence ID" value="CAK5084690.1"/>
    <property type="molecule type" value="Genomic_DNA"/>
</dbReference>
<dbReference type="Proteomes" id="UP001497535">
    <property type="component" value="Unassembled WGS sequence"/>
</dbReference>
<comment type="caution">
    <text evidence="1">The sequence shown here is derived from an EMBL/GenBank/DDBJ whole genome shotgun (WGS) entry which is preliminary data.</text>
</comment>
<organism evidence="1 2">
    <name type="scientific">Meloidogyne enterolobii</name>
    <name type="common">Root-knot nematode worm</name>
    <name type="synonym">Meloidogyne mayaguensis</name>
    <dbReference type="NCBI Taxonomy" id="390850"/>
    <lineage>
        <taxon>Eukaryota</taxon>
        <taxon>Metazoa</taxon>
        <taxon>Ecdysozoa</taxon>
        <taxon>Nematoda</taxon>
        <taxon>Chromadorea</taxon>
        <taxon>Rhabditida</taxon>
        <taxon>Tylenchina</taxon>
        <taxon>Tylenchomorpha</taxon>
        <taxon>Tylenchoidea</taxon>
        <taxon>Meloidogynidae</taxon>
        <taxon>Meloidogyninae</taxon>
        <taxon>Meloidogyne</taxon>
    </lineage>
</organism>
<gene>
    <name evidence="1" type="ORF">MENTE1834_LOCUS32091</name>
</gene>